<sequence>MSFKFNGSLEQKLRNGGAILCFLPTLLDGIRTNGKKAEEPPKSQQSNTTHIHPLTMLRALSLRRSLRAFHHYHHHHHHQQPTSPHSNLLKALSSTTSPNPNPNLTRPFSSLSSSPSSEAEFRKYLGYFALLLGCGIATYYSFPFSDSAKHKKAQLFRYAPLPDDLHTVSNWSGTHEVQTRVFHQPESLEELEQIVKEANEKKQKIRPVGSGCRRMGLG</sequence>
<name>A0A438I690_VITVI</name>
<gene>
    <name evidence="2" type="primary">GLDH_4</name>
    <name evidence="2" type="ORF">CK203_027120</name>
</gene>
<evidence type="ECO:0000313" key="2">
    <source>
        <dbReference type="EMBL" id="RVW92235.1"/>
    </source>
</evidence>
<dbReference type="EMBL" id="QGNW01000139">
    <property type="protein sequence ID" value="RVW92235.1"/>
    <property type="molecule type" value="Genomic_DNA"/>
</dbReference>
<reference evidence="2 3" key="1">
    <citation type="journal article" date="2018" name="PLoS Genet.">
        <title>Population sequencing reveals clonal diversity and ancestral inbreeding in the grapevine cultivar Chardonnay.</title>
        <authorList>
            <person name="Roach M.J."/>
            <person name="Johnson D.L."/>
            <person name="Bohlmann J."/>
            <person name="van Vuuren H.J."/>
            <person name="Jones S.J."/>
            <person name="Pretorius I.S."/>
            <person name="Schmidt S.A."/>
            <person name="Borneman A.R."/>
        </authorList>
    </citation>
    <scope>NUCLEOTIDE SEQUENCE [LARGE SCALE GENOMIC DNA]</scope>
    <source>
        <strain evidence="3">cv. Chardonnay</strain>
        <tissue evidence="2">Leaf</tissue>
    </source>
</reference>
<dbReference type="AlphaFoldDB" id="A0A438I690"/>
<dbReference type="InterPro" id="IPR036318">
    <property type="entry name" value="FAD-bd_PCMH-like_sf"/>
</dbReference>
<dbReference type="InterPro" id="IPR016167">
    <property type="entry name" value="FAD-bd_PCMH_sub1"/>
</dbReference>
<dbReference type="GO" id="GO:0050660">
    <property type="term" value="F:flavin adenine dinucleotide binding"/>
    <property type="evidence" value="ECO:0007669"/>
    <property type="project" value="InterPro"/>
</dbReference>
<evidence type="ECO:0000256" key="1">
    <source>
        <dbReference type="SAM" id="MobiDB-lite"/>
    </source>
</evidence>
<organism evidence="2 3">
    <name type="scientific">Vitis vinifera</name>
    <name type="common">Grape</name>
    <dbReference type="NCBI Taxonomy" id="29760"/>
    <lineage>
        <taxon>Eukaryota</taxon>
        <taxon>Viridiplantae</taxon>
        <taxon>Streptophyta</taxon>
        <taxon>Embryophyta</taxon>
        <taxon>Tracheophyta</taxon>
        <taxon>Spermatophyta</taxon>
        <taxon>Magnoliopsida</taxon>
        <taxon>eudicotyledons</taxon>
        <taxon>Gunneridae</taxon>
        <taxon>Pentapetalae</taxon>
        <taxon>rosids</taxon>
        <taxon>Vitales</taxon>
        <taxon>Vitaceae</taxon>
        <taxon>Viteae</taxon>
        <taxon>Vitis</taxon>
    </lineage>
</organism>
<dbReference type="InterPro" id="IPR010031">
    <property type="entry name" value="FAD_lactone_oxidase-like"/>
</dbReference>
<feature type="region of interest" description="Disordered" evidence="1">
    <location>
        <begin position="72"/>
        <end position="114"/>
    </location>
</feature>
<dbReference type="Proteomes" id="UP000288805">
    <property type="component" value="Unassembled WGS sequence"/>
</dbReference>
<dbReference type="PANTHER" id="PTHR43762:SF1">
    <property type="entry name" value="D-ARABINONO-1,4-LACTONE OXIDASE"/>
    <property type="match status" value="1"/>
</dbReference>
<comment type="caution">
    <text evidence="2">The sequence shown here is derived from an EMBL/GenBank/DDBJ whole genome shotgun (WGS) entry which is preliminary data.</text>
</comment>
<dbReference type="Gene3D" id="3.30.43.10">
    <property type="entry name" value="Uridine Diphospho-n-acetylenolpyruvylglucosamine Reductase, domain 2"/>
    <property type="match status" value="1"/>
</dbReference>
<dbReference type="PANTHER" id="PTHR43762">
    <property type="entry name" value="L-GULONOLACTONE OXIDASE"/>
    <property type="match status" value="1"/>
</dbReference>
<dbReference type="GO" id="GO:0016899">
    <property type="term" value="F:oxidoreductase activity, acting on the CH-OH group of donors, oxygen as acceptor"/>
    <property type="evidence" value="ECO:0007669"/>
    <property type="project" value="InterPro"/>
</dbReference>
<feature type="compositionally biased region" description="Polar residues" evidence="1">
    <location>
        <begin position="80"/>
        <end position="108"/>
    </location>
</feature>
<feature type="region of interest" description="Disordered" evidence="1">
    <location>
        <begin position="32"/>
        <end position="53"/>
    </location>
</feature>
<protein>
    <submittedName>
        <fullName evidence="2">L-galactono-1,4-lactone dehydrogenase, mitochondrial</fullName>
    </submittedName>
</protein>
<dbReference type="SUPFAM" id="SSF56176">
    <property type="entry name" value="FAD-binding/transporter-associated domain-like"/>
    <property type="match status" value="1"/>
</dbReference>
<accession>A0A438I690</accession>
<proteinExistence type="predicted"/>
<evidence type="ECO:0000313" key="3">
    <source>
        <dbReference type="Proteomes" id="UP000288805"/>
    </source>
</evidence>